<sequence>MYMVYWTLVGEQGSAAHAQGFDTSEMVAAMGFMEGLRKRQREGEGIRFVTMCSEHPDAVGHPGVDVTGPDYNWKKRRR</sequence>
<dbReference type="KEGG" id="mfy:HH212_12385"/>
<organism evidence="2 3">
    <name type="scientific">Massilia forsythiae</name>
    <dbReference type="NCBI Taxonomy" id="2728020"/>
    <lineage>
        <taxon>Bacteria</taxon>
        <taxon>Pseudomonadati</taxon>
        <taxon>Pseudomonadota</taxon>
        <taxon>Betaproteobacteria</taxon>
        <taxon>Burkholderiales</taxon>
        <taxon>Oxalobacteraceae</taxon>
        <taxon>Telluria group</taxon>
        <taxon>Massilia</taxon>
    </lineage>
</organism>
<feature type="region of interest" description="Disordered" evidence="1">
    <location>
        <begin position="59"/>
        <end position="78"/>
    </location>
</feature>
<gene>
    <name evidence="2" type="ORF">HH212_12385</name>
</gene>
<evidence type="ECO:0000313" key="3">
    <source>
        <dbReference type="Proteomes" id="UP000502415"/>
    </source>
</evidence>
<evidence type="ECO:0000256" key="1">
    <source>
        <dbReference type="SAM" id="MobiDB-lite"/>
    </source>
</evidence>
<proteinExistence type="predicted"/>
<dbReference type="Proteomes" id="UP000502415">
    <property type="component" value="Chromosome"/>
</dbReference>
<dbReference type="AlphaFoldDB" id="A0A7Z2VX64"/>
<evidence type="ECO:0000313" key="2">
    <source>
        <dbReference type="EMBL" id="QJE00720.1"/>
    </source>
</evidence>
<dbReference type="RefSeq" id="WP_170202751.1">
    <property type="nucleotide sequence ID" value="NZ_CP051685.1"/>
</dbReference>
<name>A0A7Z2VX64_9BURK</name>
<keyword evidence="3" id="KW-1185">Reference proteome</keyword>
<dbReference type="EMBL" id="CP051685">
    <property type="protein sequence ID" value="QJE00720.1"/>
    <property type="molecule type" value="Genomic_DNA"/>
</dbReference>
<reference evidence="2 3" key="1">
    <citation type="submission" date="2020-04" db="EMBL/GenBank/DDBJ databases">
        <title>Genome sequencing of novel species.</title>
        <authorList>
            <person name="Heo J."/>
            <person name="Kim S.-J."/>
            <person name="Kim J.-S."/>
            <person name="Hong S.-B."/>
            <person name="Kwon S.-W."/>
        </authorList>
    </citation>
    <scope>NUCLEOTIDE SEQUENCE [LARGE SCALE GENOMIC DNA]</scope>
    <source>
        <strain evidence="2 3">GN2-R2</strain>
    </source>
</reference>
<accession>A0A7Z2VX64</accession>
<protein>
    <submittedName>
        <fullName evidence="2">Uncharacterized protein</fullName>
    </submittedName>
</protein>